<dbReference type="InterPro" id="IPR012338">
    <property type="entry name" value="Beta-lactam/transpept-like"/>
</dbReference>
<dbReference type="Proteomes" id="UP000095342">
    <property type="component" value="Chromosome"/>
</dbReference>
<dbReference type="PRINTS" id="PR00725">
    <property type="entry name" value="DADACBPTASE1"/>
</dbReference>
<evidence type="ECO:0000256" key="13">
    <source>
        <dbReference type="RuleBase" id="RU004016"/>
    </source>
</evidence>
<keyword evidence="6" id="KW-0645">Protease</keyword>
<dbReference type="GO" id="GO:0006508">
    <property type="term" value="P:proteolysis"/>
    <property type="evidence" value="ECO:0007669"/>
    <property type="project" value="UniProtKB-KW"/>
</dbReference>
<evidence type="ECO:0000256" key="5">
    <source>
        <dbReference type="ARBA" id="ARBA00022645"/>
    </source>
</evidence>
<keyword evidence="10" id="KW-0573">Peptidoglycan synthesis</keyword>
<keyword evidence="5" id="KW-0121">Carboxypeptidase</keyword>
<dbReference type="InterPro" id="IPR037167">
    <property type="entry name" value="Peptidase_S11_C_sf"/>
</dbReference>
<feature type="domain" description="Peptidase S11 D-Ala-D-Ala carboxypeptidase A C-terminal" evidence="14">
    <location>
        <begin position="280"/>
        <end position="369"/>
    </location>
</feature>
<evidence type="ECO:0000256" key="12">
    <source>
        <dbReference type="ARBA" id="ARBA00034000"/>
    </source>
</evidence>
<evidence type="ECO:0000256" key="6">
    <source>
        <dbReference type="ARBA" id="ARBA00022670"/>
    </source>
</evidence>
<organism evidence="15 16">
    <name type="scientific">Acidihalobacter aeolianus</name>
    <dbReference type="NCBI Taxonomy" id="2792603"/>
    <lineage>
        <taxon>Bacteria</taxon>
        <taxon>Pseudomonadati</taxon>
        <taxon>Pseudomonadota</taxon>
        <taxon>Gammaproteobacteria</taxon>
        <taxon>Chromatiales</taxon>
        <taxon>Ectothiorhodospiraceae</taxon>
        <taxon>Acidihalobacter</taxon>
    </lineage>
</organism>
<dbReference type="EC" id="3.4.16.4" evidence="4"/>
<keyword evidence="9" id="KW-0133">Cell shape</keyword>
<dbReference type="AlphaFoldDB" id="A0A1D8K9G9"/>
<dbReference type="Pfam" id="PF07943">
    <property type="entry name" value="PBP5_C"/>
    <property type="match status" value="1"/>
</dbReference>
<evidence type="ECO:0000256" key="1">
    <source>
        <dbReference type="ARBA" id="ARBA00003217"/>
    </source>
</evidence>
<dbReference type="InterPro" id="IPR001967">
    <property type="entry name" value="Peptidase_S11_N"/>
</dbReference>
<dbReference type="Pfam" id="PF00768">
    <property type="entry name" value="Peptidase_S11"/>
    <property type="match status" value="1"/>
</dbReference>
<dbReference type="EMBL" id="CP017448">
    <property type="protein sequence ID" value="AOV17614.1"/>
    <property type="molecule type" value="Genomic_DNA"/>
</dbReference>
<proteinExistence type="inferred from homology"/>
<dbReference type="UniPathway" id="UPA00219"/>
<dbReference type="InterPro" id="IPR012907">
    <property type="entry name" value="Peptidase_S11_C"/>
</dbReference>
<dbReference type="GO" id="GO:0071555">
    <property type="term" value="P:cell wall organization"/>
    <property type="evidence" value="ECO:0007669"/>
    <property type="project" value="UniProtKB-KW"/>
</dbReference>
<dbReference type="GO" id="GO:0009002">
    <property type="term" value="F:serine-type D-Ala-D-Ala carboxypeptidase activity"/>
    <property type="evidence" value="ECO:0007669"/>
    <property type="project" value="UniProtKB-EC"/>
</dbReference>
<comment type="function">
    <text evidence="1">Removes C-terminal D-alanyl residues from sugar-peptide cell wall precursors.</text>
</comment>
<dbReference type="KEGG" id="aaeo:BJI67_11570"/>
<keyword evidence="11" id="KW-0961">Cell wall biogenesis/degradation</keyword>
<accession>A0A1D8K9G9</accession>
<evidence type="ECO:0000256" key="11">
    <source>
        <dbReference type="ARBA" id="ARBA00023316"/>
    </source>
</evidence>
<gene>
    <name evidence="15" type="ORF">BJI67_11570</name>
</gene>
<evidence type="ECO:0000256" key="4">
    <source>
        <dbReference type="ARBA" id="ARBA00012448"/>
    </source>
</evidence>
<dbReference type="GO" id="GO:0008360">
    <property type="term" value="P:regulation of cell shape"/>
    <property type="evidence" value="ECO:0007669"/>
    <property type="project" value="UniProtKB-KW"/>
</dbReference>
<sequence>MTLLTLAAMPFAHAATPPNTALDLLIPPAPHLHTGGYALLDASNSQVLAAQHPDRTVSPAASTKLMLAYLVFDELTTGQVSPTTRLPVSTTAWHTPGSSMFLKPGTQVSIAHLLDGLITDGGNDAAVCLAQGVAGTQSAALSLMNQTAQRLGLRRTHYASVDGLTAAGARTTPLDAAKLGQAVVSRFPQYLGYFRHRTMRWNGITQISFDRLLERDPAALGLTVGDGAQGYGIVAAARQHGTTLVAAVMDTPADGRSVAGAFAHVASQAYALLSWGFDNFDAHTLYQRNEPLRQIHIHGTAARVPIGAQHTLRVLVPRGCYDDLHIRLLLDKHLHAPIQNGVQVGEVSVALRGKILAQTPVIALHTVARENGLQRLAAELGHWL</sequence>
<evidence type="ECO:0000256" key="8">
    <source>
        <dbReference type="ARBA" id="ARBA00022801"/>
    </source>
</evidence>
<keyword evidence="8" id="KW-0378">Hydrolase</keyword>
<dbReference type="PANTHER" id="PTHR21581:SF6">
    <property type="entry name" value="TRAFFICKING PROTEIN PARTICLE COMPLEX SUBUNIT 12"/>
    <property type="match status" value="1"/>
</dbReference>
<dbReference type="SUPFAM" id="SSF56601">
    <property type="entry name" value="beta-lactamase/transpeptidase-like"/>
    <property type="match status" value="1"/>
</dbReference>
<keyword evidence="7" id="KW-0732">Signal</keyword>
<dbReference type="SMART" id="SM00936">
    <property type="entry name" value="PBP5_C"/>
    <property type="match status" value="1"/>
</dbReference>
<evidence type="ECO:0000256" key="3">
    <source>
        <dbReference type="ARBA" id="ARBA00007164"/>
    </source>
</evidence>
<evidence type="ECO:0000256" key="10">
    <source>
        <dbReference type="ARBA" id="ARBA00022984"/>
    </source>
</evidence>
<dbReference type="PANTHER" id="PTHR21581">
    <property type="entry name" value="D-ALANYL-D-ALANINE CARBOXYPEPTIDASE"/>
    <property type="match status" value="1"/>
</dbReference>
<evidence type="ECO:0000259" key="14">
    <source>
        <dbReference type="SMART" id="SM00936"/>
    </source>
</evidence>
<dbReference type="InterPro" id="IPR015956">
    <property type="entry name" value="Peniciliin-bd_prot_C_sf"/>
</dbReference>
<evidence type="ECO:0000256" key="7">
    <source>
        <dbReference type="ARBA" id="ARBA00022729"/>
    </source>
</evidence>
<comment type="catalytic activity">
    <reaction evidence="12">
        <text>Preferential cleavage: (Ac)2-L-Lys-D-Ala-|-D-Ala. Also transpeptidation of peptidyl-alanyl moieties that are N-acyl substituents of D-alanine.</text>
        <dbReference type="EC" id="3.4.16.4"/>
    </reaction>
</comment>
<keyword evidence="16" id="KW-1185">Reference proteome</keyword>
<dbReference type="GO" id="GO:0009252">
    <property type="term" value="P:peptidoglycan biosynthetic process"/>
    <property type="evidence" value="ECO:0007669"/>
    <property type="project" value="UniProtKB-UniPathway"/>
</dbReference>
<comment type="pathway">
    <text evidence="2">Cell wall biogenesis; peptidoglycan biosynthesis.</text>
</comment>
<dbReference type="InterPro" id="IPR018044">
    <property type="entry name" value="Peptidase_S11"/>
</dbReference>
<name>A0A1D8K9G9_9GAMM</name>
<dbReference type="Gene3D" id="2.60.410.10">
    <property type="entry name" value="D-Ala-D-Ala carboxypeptidase, C-terminal domain"/>
    <property type="match status" value="1"/>
</dbReference>
<evidence type="ECO:0000313" key="16">
    <source>
        <dbReference type="Proteomes" id="UP000095342"/>
    </source>
</evidence>
<reference evidence="15 16" key="1">
    <citation type="submission" date="2016-09" db="EMBL/GenBank/DDBJ databases">
        <title>Acidihalobacter prosperus V6 (DSM14174).</title>
        <authorList>
            <person name="Khaleque H.N."/>
            <person name="Ramsay J.P."/>
            <person name="Murphy R.J.T."/>
            <person name="Kaksonen A.H."/>
            <person name="Boxall N.J."/>
            <person name="Watkin E.L.J."/>
        </authorList>
    </citation>
    <scope>NUCLEOTIDE SEQUENCE [LARGE SCALE GENOMIC DNA]</scope>
    <source>
        <strain evidence="15 16">V6</strain>
    </source>
</reference>
<comment type="similarity">
    <text evidence="3 13">Belongs to the peptidase S11 family.</text>
</comment>
<protein>
    <recommendedName>
        <fullName evidence="4">serine-type D-Ala-D-Ala carboxypeptidase</fullName>
        <ecNumber evidence="4">3.4.16.4</ecNumber>
    </recommendedName>
</protein>
<evidence type="ECO:0000313" key="15">
    <source>
        <dbReference type="EMBL" id="AOV17614.1"/>
    </source>
</evidence>
<dbReference type="Gene3D" id="3.40.710.10">
    <property type="entry name" value="DD-peptidase/beta-lactamase superfamily"/>
    <property type="match status" value="1"/>
</dbReference>
<dbReference type="SUPFAM" id="SSF69189">
    <property type="entry name" value="Penicillin-binding protein associated domain"/>
    <property type="match status" value="1"/>
</dbReference>
<evidence type="ECO:0000256" key="2">
    <source>
        <dbReference type="ARBA" id="ARBA00004752"/>
    </source>
</evidence>
<evidence type="ECO:0000256" key="9">
    <source>
        <dbReference type="ARBA" id="ARBA00022960"/>
    </source>
</evidence>